<keyword evidence="2" id="KW-1185">Reference proteome</keyword>
<dbReference type="Proteomes" id="UP000018144">
    <property type="component" value="Unassembled WGS sequence"/>
</dbReference>
<sequence>MSDVVDLKLKLYLLLSSKVPRSTQLLMQGKIIGLSYVLERRWAMLTSGWLDEFSPASLEQG</sequence>
<protein>
    <submittedName>
        <fullName evidence="1">Uncharacterized protein</fullName>
    </submittedName>
</protein>
<name>U4LKC4_PYROM</name>
<gene>
    <name evidence="1" type="ORF">PCON_12231</name>
</gene>
<dbReference type="AlphaFoldDB" id="U4LKC4"/>
<evidence type="ECO:0000313" key="2">
    <source>
        <dbReference type="Proteomes" id="UP000018144"/>
    </source>
</evidence>
<reference evidence="1 2" key="1">
    <citation type="journal article" date="2013" name="PLoS Genet.">
        <title>The genome and development-dependent transcriptomes of Pyronema confluens: a window into fungal evolution.</title>
        <authorList>
            <person name="Traeger S."/>
            <person name="Altegoer F."/>
            <person name="Freitag M."/>
            <person name="Gabaldon T."/>
            <person name="Kempken F."/>
            <person name="Kumar A."/>
            <person name="Marcet-Houben M."/>
            <person name="Poggeler S."/>
            <person name="Stajich J.E."/>
            <person name="Nowrousian M."/>
        </authorList>
    </citation>
    <scope>NUCLEOTIDE SEQUENCE [LARGE SCALE GENOMIC DNA]</scope>
    <source>
        <strain evidence="2">CBS 100304</strain>
        <tissue evidence="1">Vegetative mycelium</tissue>
    </source>
</reference>
<accession>U4LKC4</accession>
<proteinExistence type="predicted"/>
<evidence type="ECO:0000313" key="1">
    <source>
        <dbReference type="EMBL" id="CCX32027.1"/>
    </source>
</evidence>
<organism evidence="1 2">
    <name type="scientific">Pyronema omphalodes (strain CBS 100304)</name>
    <name type="common">Pyronema confluens</name>
    <dbReference type="NCBI Taxonomy" id="1076935"/>
    <lineage>
        <taxon>Eukaryota</taxon>
        <taxon>Fungi</taxon>
        <taxon>Dikarya</taxon>
        <taxon>Ascomycota</taxon>
        <taxon>Pezizomycotina</taxon>
        <taxon>Pezizomycetes</taxon>
        <taxon>Pezizales</taxon>
        <taxon>Pyronemataceae</taxon>
        <taxon>Pyronema</taxon>
    </lineage>
</organism>
<dbReference type="EMBL" id="HF935722">
    <property type="protein sequence ID" value="CCX32027.1"/>
    <property type="molecule type" value="Genomic_DNA"/>
</dbReference>